<sequence length="165" mass="18595">MTSKSGQDEKGIRHAPSVERKKWEFIACSKDNRFLSKNSFNQRPPSTMRLRMLYANAIKNQRVRGACPESKMCTCSPSDSHAKLRLDPGSVFRVLSQNGKNGIRFSFVMSVCSTIPPYITDILLKNYKSFEIEEFPCSESGTPAHPKRGEENKVGKSLSLLSQNF</sequence>
<gene>
    <name evidence="2" type="ORF">EVAR_17328_1</name>
</gene>
<reference evidence="2 3" key="1">
    <citation type="journal article" date="2019" name="Commun. Biol.">
        <title>The bagworm genome reveals a unique fibroin gene that provides high tensile strength.</title>
        <authorList>
            <person name="Kono N."/>
            <person name="Nakamura H."/>
            <person name="Ohtoshi R."/>
            <person name="Tomita M."/>
            <person name="Numata K."/>
            <person name="Arakawa K."/>
        </authorList>
    </citation>
    <scope>NUCLEOTIDE SEQUENCE [LARGE SCALE GENOMIC DNA]</scope>
</reference>
<name>A0A4C1TT67_EUMVA</name>
<dbReference type="AlphaFoldDB" id="A0A4C1TT67"/>
<evidence type="ECO:0000313" key="3">
    <source>
        <dbReference type="Proteomes" id="UP000299102"/>
    </source>
</evidence>
<comment type="caution">
    <text evidence="2">The sequence shown here is derived from an EMBL/GenBank/DDBJ whole genome shotgun (WGS) entry which is preliminary data.</text>
</comment>
<evidence type="ECO:0000256" key="1">
    <source>
        <dbReference type="SAM" id="MobiDB-lite"/>
    </source>
</evidence>
<dbReference type="EMBL" id="BGZK01000085">
    <property type="protein sequence ID" value="GBP17212.1"/>
    <property type="molecule type" value="Genomic_DNA"/>
</dbReference>
<keyword evidence="3" id="KW-1185">Reference proteome</keyword>
<accession>A0A4C1TT67</accession>
<dbReference type="Proteomes" id="UP000299102">
    <property type="component" value="Unassembled WGS sequence"/>
</dbReference>
<organism evidence="2 3">
    <name type="scientific">Eumeta variegata</name>
    <name type="common">Bagworm moth</name>
    <name type="synonym">Eumeta japonica</name>
    <dbReference type="NCBI Taxonomy" id="151549"/>
    <lineage>
        <taxon>Eukaryota</taxon>
        <taxon>Metazoa</taxon>
        <taxon>Ecdysozoa</taxon>
        <taxon>Arthropoda</taxon>
        <taxon>Hexapoda</taxon>
        <taxon>Insecta</taxon>
        <taxon>Pterygota</taxon>
        <taxon>Neoptera</taxon>
        <taxon>Endopterygota</taxon>
        <taxon>Lepidoptera</taxon>
        <taxon>Glossata</taxon>
        <taxon>Ditrysia</taxon>
        <taxon>Tineoidea</taxon>
        <taxon>Psychidae</taxon>
        <taxon>Oiketicinae</taxon>
        <taxon>Eumeta</taxon>
    </lineage>
</organism>
<feature type="region of interest" description="Disordered" evidence="1">
    <location>
        <begin position="138"/>
        <end position="165"/>
    </location>
</feature>
<proteinExistence type="predicted"/>
<evidence type="ECO:0000313" key="2">
    <source>
        <dbReference type="EMBL" id="GBP17212.1"/>
    </source>
</evidence>
<protein>
    <submittedName>
        <fullName evidence="2">Uncharacterized protein</fullName>
    </submittedName>
</protein>